<proteinExistence type="predicted"/>
<gene>
    <name evidence="1" type="ORF">ABRP34_19875</name>
</gene>
<evidence type="ECO:0000313" key="1">
    <source>
        <dbReference type="EMBL" id="XCH11036.1"/>
    </source>
</evidence>
<protein>
    <submittedName>
        <fullName evidence="1">Uncharacterized protein</fullName>
    </submittedName>
</protein>
<name>A0AAU8ENQ6_9MICC</name>
<dbReference type="EMBL" id="CP159279">
    <property type="protein sequence ID" value="XCH11036.1"/>
    <property type="molecule type" value="Genomic_DNA"/>
</dbReference>
<reference evidence="1" key="1">
    <citation type="submission" date="2024-06" db="EMBL/GenBank/DDBJ databases">
        <title>Biodegradation of dimethachlon by Arthrobacter sp. K5: mechanistic insights and ecological implications.</title>
        <authorList>
            <person name="Hu S."/>
            <person name="Lu P."/>
        </authorList>
    </citation>
    <scope>NUCLEOTIDE SEQUENCE</scope>
    <source>
        <strain evidence="1">K5</strain>
    </source>
</reference>
<organism evidence="1">
    <name type="scientific">Arthrobacter sp. K5</name>
    <dbReference type="NCBI Taxonomy" id="2839623"/>
    <lineage>
        <taxon>Bacteria</taxon>
        <taxon>Bacillati</taxon>
        <taxon>Actinomycetota</taxon>
        <taxon>Actinomycetes</taxon>
        <taxon>Micrococcales</taxon>
        <taxon>Micrococcaceae</taxon>
        <taxon>Arthrobacter</taxon>
    </lineage>
</organism>
<dbReference type="RefSeq" id="WP_353711493.1">
    <property type="nucleotide sequence ID" value="NZ_CP159279.1"/>
</dbReference>
<accession>A0AAU8ENQ6</accession>
<sequence>MDAEVFPAHAVHLVQSASSQLGLIADYALQITVSTRPQQDIFIRSIAAGVNHLEDRGPGNRITRFEAVEGWSGQVP</sequence>
<dbReference type="AlphaFoldDB" id="A0AAU8ENQ6"/>